<dbReference type="InterPro" id="IPR001222">
    <property type="entry name" value="Znf_TFIIS"/>
</dbReference>
<feature type="binding site" evidence="5">
    <location>
        <position position="30"/>
    </location>
    <ligand>
        <name>Zn(2+)</name>
        <dbReference type="ChEBI" id="CHEBI:29105"/>
        <label>1</label>
    </ligand>
</feature>
<reference evidence="8 9" key="1">
    <citation type="submission" date="2017-09" db="EMBL/GenBank/DDBJ databases">
        <title>WGS assembly of Aquilegia coerulea Goldsmith.</title>
        <authorList>
            <person name="Hodges S."/>
            <person name="Kramer E."/>
            <person name="Nordborg M."/>
            <person name="Tomkins J."/>
            <person name="Borevitz J."/>
            <person name="Derieg N."/>
            <person name="Yan J."/>
            <person name="Mihaltcheva S."/>
            <person name="Hayes R.D."/>
            <person name="Rokhsar D."/>
        </authorList>
    </citation>
    <scope>NUCLEOTIDE SEQUENCE [LARGE SCALE GENOMIC DNA]</scope>
    <source>
        <strain evidence="9">cv. Goldsmith</strain>
    </source>
</reference>
<feature type="binding site" evidence="5">
    <location>
        <position position="88"/>
    </location>
    <ligand>
        <name>Zn(2+)</name>
        <dbReference type="ChEBI" id="CHEBI:29105"/>
        <label>2</label>
    </ligand>
</feature>
<feature type="binding site" evidence="5">
    <location>
        <position position="91"/>
    </location>
    <ligand>
        <name>Zn(2+)</name>
        <dbReference type="ChEBI" id="CHEBI:29105"/>
        <label>2</label>
    </ligand>
</feature>
<dbReference type="PANTHER" id="PTHR11239:SF14">
    <property type="entry name" value="DNA-DIRECTED RNA POLYMERASE I SUBUNIT RPA12"/>
    <property type="match status" value="1"/>
</dbReference>
<dbReference type="GO" id="GO:0003899">
    <property type="term" value="F:DNA-directed RNA polymerase activity"/>
    <property type="evidence" value="ECO:0007669"/>
    <property type="project" value="InterPro"/>
</dbReference>
<evidence type="ECO:0000256" key="6">
    <source>
        <dbReference type="PIRSR" id="PIRSR005586-2"/>
    </source>
</evidence>
<protein>
    <recommendedName>
        <fullName evidence="4">DNA-directed RNA polymerase subunit</fullName>
    </recommendedName>
</protein>
<keyword evidence="3 5" id="KW-0862">Zinc</keyword>
<dbReference type="AlphaFoldDB" id="A0A2G5EAW2"/>
<keyword evidence="4" id="KW-0804">Transcription</keyword>
<keyword evidence="1 5" id="KW-0479">Metal-binding</keyword>
<dbReference type="EMBL" id="KZ305027">
    <property type="protein sequence ID" value="PIA52908.1"/>
    <property type="molecule type" value="Genomic_DNA"/>
</dbReference>
<dbReference type="GO" id="GO:0005736">
    <property type="term" value="C:RNA polymerase I complex"/>
    <property type="evidence" value="ECO:0007669"/>
    <property type="project" value="TreeGrafter"/>
</dbReference>
<dbReference type="Proteomes" id="UP000230069">
    <property type="component" value="Unassembled WGS sequence"/>
</dbReference>
<dbReference type="GO" id="GO:0006363">
    <property type="term" value="P:termination of RNA polymerase I transcription"/>
    <property type="evidence" value="ECO:0007669"/>
    <property type="project" value="TreeGrafter"/>
</dbReference>
<feature type="binding site" evidence="5">
    <location>
        <position position="16"/>
    </location>
    <ligand>
        <name>Zn(2+)</name>
        <dbReference type="ChEBI" id="CHEBI:29105"/>
        <label>1</label>
    </ligand>
</feature>
<dbReference type="EMBL" id="KZ305027">
    <property type="protein sequence ID" value="PIA52909.1"/>
    <property type="molecule type" value="Genomic_DNA"/>
</dbReference>
<gene>
    <name evidence="8" type="ORF">AQUCO_01000642v1</name>
</gene>
<comment type="function">
    <text evidence="4">DNA-dependent RNA polymerase catalyzes the transcription of DNA into RNA using the four ribonucleoside triphosphates as substrates.</text>
</comment>
<feature type="binding site" evidence="5">
    <location>
        <position position="124"/>
    </location>
    <ligand>
        <name>Zn(2+)</name>
        <dbReference type="ChEBI" id="CHEBI:29105"/>
        <label>2</label>
    </ligand>
</feature>
<dbReference type="SUPFAM" id="SSF57783">
    <property type="entry name" value="Zinc beta-ribbon"/>
    <property type="match status" value="1"/>
</dbReference>
<dbReference type="GO" id="GO:0008270">
    <property type="term" value="F:zinc ion binding"/>
    <property type="evidence" value="ECO:0007669"/>
    <property type="project" value="UniProtKB-KW"/>
</dbReference>
<dbReference type="EMBL" id="KZ305027">
    <property type="protein sequence ID" value="PIA52907.1"/>
    <property type="molecule type" value="Genomic_DNA"/>
</dbReference>
<feature type="domain" description="TFIIS-type" evidence="7">
    <location>
        <begin position="84"/>
        <end position="129"/>
    </location>
</feature>
<evidence type="ECO:0000313" key="8">
    <source>
        <dbReference type="EMBL" id="PIA52908.1"/>
    </source>
</evidence>
<dbReference type="STRING" id="218851.A0A2G5EAW2"/>
<feature type="binding site" evidence="5">
    <location>
        <position position="33"/>
    </location>
    <ligand>
        <name>Zn(2+)</name>
        <dbReference type="ChEBI" id="CHEBI:29105"/>
        <label>1</label>
    </ligand>
</feature>
<comment type="subcellular location">
    <subcellularLocation>
        <location evidence="4">Nucleus</location>
    </subcellularLocation>
</comment>
<comment type="similarity">
    <text evidence="4">Belongs to the archaeal rpoM/eukaryotic RPA12/RPB9/RPC11 RNA polymerase family.</text>
</comment>
<accession>A0A2G5EAW2</accession>
<evidence type="ECO:0000256" key="1">
    <source>
        <dbReference type="ARBA" id="ARBA00022723"/>
    </source>
</evidence>
<evidence type="ECO:0000256" key="2">
    <source>
        <dbReference type="ARBA" id="ARBA00022771"/>
    </source>
</evidence>
<evidence type="ECO:0000256" key="5">
    <source>
        <dbReference type="PIRSR" id="PIRSR005586-1"/>
    </source>
</evidence>
<name>A0A2G5EAW2_AQUCA</name>
<evidence type="ECO:0000313" key="9">
    <source>
        <dbReference type="Proteomes" id="UP000230069"/>
    </source>
</evidence>
<sequence>MEDVAGQYSFLFCDLCGNLLSLKSHKYAKCSLCGFKRSAKECAGREIRYTVTAEDFRRELNTLEPFIEVDGTMNVKIAMQKKVSNILCSECKEAGRKDVYYEYFEMQIRSADEGSTVFYECPECGHSYNTNN</sequence>
<keyword evidence="4" id="KW-0539">Nucleus</keyword>
<dbReference type="FunCoup" id="A0A2G5EAW2">
    <property type="interactions" value="2740"/>
</dbReference>
<keyword evidence="9" id="KW-1185">Reference proteome</keyword>
<dbReference type="OrthoDB" id="10056816at2759"/>
<keyword evidence="4" id="KW-0240">DNA-directed RNA polymerase</keyword>
<dbReference type="GO" id="GO:0003676">
    <property type="term" value="F:nucleic acid binding"/>
    <property type="evidence" value="ECO:0007669"/>
    <property type="project" value="InterPro"/>
</dbReference>
<dbReference type="PROSITE" id="PS51133">
    <property type="entry name" value="ZF_TFIIS_2"/>
    <property type="match status" value="1"/>
</dbReference>
<dbReference type="SMART" id="SM00440">
    <property type="entry name" value="ZnF_C2C2"/>
    <property type="match status" value="1"/>
</dbReference>
<feature type="zinc finger region" description="C4-type" evidence="6">
    <location>
        <begin position="13"/>
        <end position="33"/>
    </location>
</feature>
<feature type="binding site" evidence="5">
    <location>
        <position position="121"/>
    </location>
    <ligand>
        <name>Zn(2+)</name>
        <dbReference type="ChEBI" id="CHEBI:29105"/>
        <label>2</label>
    </ligand>
</feature>
<evidence type="ECO:0000256" key="3">
    <source>
        <dbReference type="ARBA" id="ARBA00022833"/>
    </source>
</evidence>
<evidence type="ECO:0000259" key="7">
    <source>
        <dbReference type="PROSITE" id="PS51133"/>
    </source>
</evidence>
<feature type="binding site" evidence="5">
    <location>
        <position position="13"/>
    </location>
    <ligand>
        <name>Zn(2+)</name>
        <dbReference type="ChEBI" id="CHEBI:29105"/>
        <label>1</label>
    </ligand>
</feature>
<dbReference type="PANTHER" id="PTHR11239">
    <property type="entry name" value="DNA-DIRECTED RNA POLYMERASE"/>
    <property type="match status" value="1"/>
</dbReference>
<evidence type="ECO:0000256" key="4">
    <source>
        <dbReference type="PIRNR" id="PIRNR005586"/>
    </source>
</evidence>
<proteinExistence type="inferred from homology"/>
<dbReference type="Pfam" id="PF01096">
    <property type="entry name" value="Zn_ribbon_TFIIS"/>
    <property type="match status" value="1"/>
</dbReference>
<dbReference type="PIRSF" id="PIRSF005586">
    <property type="entry name" value="RNApol_RpoM"/>
    <property type="match status" value="1"/>
</dbReference>
<dbReference type="Gene3D" id="2.20.25.10">
    <property type="match status" value="1"/>
</dbReference>
<organism evidence="8 9">
    <name type="scientific">Aquilegia coerulea</name>
    <name type="common">Rocky mountain columbine</name>
    <dbReference type="NCBI Taxonomy" id="218851"/>
    <lineage>
        <taxon>Eukaryota</taxon>
        <taxon>Viridiplantae</taxon>
        <taxon>Streptophyta</taxon>
        <taxon>Embryophyta</taxon>
        <taxon>Tracheophyta</taxon>
        <taxon>Spermatophyta</taxon>
        <taxon>Magnoliopsida</taxon>
        <taxon>Ranunculales</taxon>
        <taxon>Ranunculaceae</taxon>
        <taxon>Thalictroideae</taxon>
        <taxon>Aquilegia</taxon>
    </lineage>
</organism>
<dbReference type="InterPro" id="IPR012164">
    <property type="entry name" value="Rpa12/Rpb9/Rpc10/TFS"/>
</dbReference>
<keyword evidence="2 6" id="KW-0863">Zinc-finger</keyword>